<dbReference type="AlphaFoldDB" id="A0A1N6EQU6"/>
<organism evidence="1 2">
    <name type="scientific">Vreelandella aquamarina</name>
    <dbReference type="NCBI Taxonomy" id="77097"/>
    <lineage>
        <taxon>Bacteria</taxon>
        <taxon>Pseudomonadati</taxon>
        <taxon>Pseudomonadota</taxon>
        <taxon>Gammaproteobacteria</taxon>
        <taxon>Oceanospirillales</taxon>
        <taxon>Halomonadaceae</taxon>
        <taxon>Vreelandella</taxon>
    </lineage>
</organism>
<evidence type="ECO:0000313" key="2">
    <source>
        <dbReference type="Proteomes" id="UP000185024"/>
    </source>
</evidence>
<name>A0A1N6EQU6_9GAMM</name>
<evidence type="ECO:0000313" key="1">
    <source>
        <dbReference type="EMBL" id="SIN87213.1"/>
    </source>
</evidence>
<gene>
    <name evidence="1" type="ORF">SAMN05878438_3729</name>
</gene>
<dbReference type="Proteomes" id="UP000185024">
    <property type="component" value="Unassembled WGS sequence"/>
</dbReference>
<evidence type="ECO:0008006" key="3">
    <source>
        <dbReference type="Google" id="ProtNLM"/>
    </source>
</evidence>
<dbReference type="GeneID" id="97278380"/>
<protein>
    <recommendedName>
        <fullName evidence="3">Lipoprotein</fullName>
    </recommendedName>
</protein>
<reference evidence="1 2" key="1">
    <citation type="submission" date="2016-11" db="EMBL/GenBank/DDBJ databases">
        <authorList>
            <person name="Jaros S."/>
            <person name="Januszkiewicz K."/>
            <person name="Wedrychowicz H."/>
        </authorList>
    </citation>
    <scope>NUCLEOTIDE SEQUENCE [LARGE SCALE GENOMIC DNA]</scope>
    <source>
        <strain evidence="1 2">ACAM 239</strain>
    </source>
</reference>
<sequence length="274" mass="30652">MLKGSFVVLVTMALTGCASTIDREPPKISQYVEQGGEKVKYEEGLRNYQLGREERAMGIIEPLARDGYPPALRLIAKQGDNEIDGNDTCPYQEPHWSVEALAQQGDPDAIMAYWNCISDFGRSDRFRPKEGLFYLGYLSEKGSLDATYALYEYHASYTRSNAAPIPSGWLTSSYSHNRDPNLDKAGYYADMFGRLLASSDNIDHAGLQVARFIRMQLSVANSYVAFEEDSKAKDQYSALIAMADQVIGNVRISRQDQKKLKDATDFAKQQIALL</sequence>
<dbReference type="RefSeq" id="WP_074211821.1">
    <property type="nucleotide sequence ID" value="NZ_BJOI01000094.1"/>
</dbReference>
<dbReference type="EMBL" id="FSQX01000002">
    <property type="protein sequence ID" value="SIN87213.1"/>
    <property type="molecule type" value="Genomic_DNA"/>
</dbReference>
<dbReference type="PROSITE" id="PS51257">
    <property type="entry name" value="PROKAR_LIPOPROTEIN"/>
    <property type="match status" value="1"/>
</dbReference>
<proteinExistence type="predicted"/>
<accession>A0A1N6EQU6</accession>